<comment type="caution">
    <text evidence="3">The sequence shown here is derived from an EMBL/GenBank/DDBJ whole genome shotgun (WGS) entry which is preliminary data.</text>
</comment>
<reference evidence="3" key="1">
    <citation type="submission" date="2023-03" db="EMBL/GenBank/DDBJ databases">
        <authorList>
            <person name="Steffen K."/>
            <person name="Cardenas P."/>
        </authorList>
    </citation>
    <scope>NUCLEOTIDE SEQUENCE</scope>
</reference>
<dbReference type="Gene3D" id="3.40.190.10">
    <property type="entry name" value="Periplasmic binding protein-like II"/>
    <property type="match status" value="1"/>
</dbReference>
<dbReference type="GO" id="GO:1904680">
    <property type="term" value="F:peptide transmembrane transporter activity"/>
    <property type="evidence" value="ECO:0007669"/>
    <property type="project" value="TreeGrafter"/>
</dbReference>
<gene>
    <name evidence="3" type="ORF">GBAR_LOCUS23981</name>
</gene>
<feature type="region of interest" description="Disordered" evidence="1">
    <location>
        <begin position="1"/>
        <end position="23"/>
    </location>
</feature>
<dbReference type="PANTHER" id="PTHR30290:SF62">
    <property type="entry name" value="OLIGOPEPTIDE ABC TRANSPORTER, PERIPLASMIC OLIGOPEPTIDE-BINDING PROTEIN"/>
    <property type="match status" value="1"/>
</dbReference>
<feature type="domain" description="Solute-binding protein family 5" evidence="2">
    <location>
        <begin position="23"/>
        <end position="208"/>
    </location>
</feature>
<dbReference type="AlphaFoldDB" id="A0AA35X888"/>
<dbReference type="Gene3D" id="3.10.105.10">
    <property type="entry name" value="Dipeptide-binding Protein, Domain 3"/>
    <property type="match status" value="1"/>
</dbReference>
<organism evidence="3 4">
    <name type="scientific">Geodia barretti</name>
    <name type="common">Barrett's horny sponge</name>
    <dbReference type="NCBI Taxonomy" id="519541"/>
    <lineage>
        <taxon>Eukaryota</taxon>
        <taxon>Metazoa</taxon>
        <taxon>Porifera</taxon>
        <taxon>Demospongiae</taxon>
        <taxon>Heteroscleromorpha</taxon>
        <taxon>Tetractinellida</taxon>
        <taxon>Astrophorina</taxon>
        <taxon>Geodiidae</taxon>
        <taxon>Geodia</taxon>
    </lineage>
</organism>
<dbReference type="GO" id="GO:0015833">
    <property type="term" value="P:peptide transport"/>
    <property type="evidence" value="ECO:0007669"/>
    <property type="project" value="TreeGrafter"/>
</dbReference>
<dbReference type="PANTHER" id="PTHR30290">
    <property type="entry name" value="PERIPLASMIC BINDING COMPONENT OF ABC TRANSPORTER"/>
    <property type="match status" value="1"/>
</dbReference>
<dbReference type="InterPro" id="IPR039424">
    <property type="entry name" value="SBP_5"/>
</dbReference>
<evidence type="ECO:0000256" key="1">
    <source>
        <dbReference type="SAM" id="MobiDB-lite"/>
    </source>
</evidence>
<protein>
    <recommendedName>
        <fullName evidence="2">Solute-binding protein family 5 domain-containing protein</fullName>
    </recommendedName>
</protein>
<evidence type="ECO:0000259" key="2">
    <source>
        <dbReference type="Pfam" id="PF00496"/>
    </source>
</evidence>
<dbReference type="Proteomes" id="UP001174909">
    <property type="component" value="Unassembled WGS sequence"/>
</dbReference>
<proteinExistence type="predicted"/>
<dbReference type="SUPFAM" id="SSF53850">
    <property type="entry name" value="Periplasmic binding protein-like II"/>
    <property type="match status" value="1"/>
</dbReference>
<dbReference type="Pfam" id="PF00496">
    <property type="entry name" value="SBP_bac_5"/>
    <property type="match status" value="1"/>
</dbReference>
<evidence type="ECO:0000313" key="4">
    <source>
        <dbReference type="Proteomes" id="UP001174909"/>
    </source>
</evidence>
<evidence type="ECO:0000313" key="3">
    <source>
        <dbReference type="EMBL" id="CAI8043226.1"/>
    </source>
</evidence>
<accession>A0AA35X888</accession>
<dbReference type="InterPro" id="IPR000914">
    <property type="entry name" value="SBP_5_dom"/>
</dbReference>
<sequence length="286" mass="31777">MDRAVRPQGQIKSETGQACESPPWKFTNRLGDPVVLAERNPYFWAVDPAGNQLPYLDGIQLTLVEGGTDLGTLKALQGEIDMQGRHIQLDQFTVLKEGEAAGDYRVFQWPTFAGSDIAFFFNMSLPGPSGDAIRTKELRQALSLAIDRASIQQTNFLGLGQIRQGVPGPGHAHYPGDDIAQLRTEYDPDAANALLDMVFPNKDGEGFRMNGEDRIVLDIPLPTHSAHGRTRLSRLDAHGKLWALRRMSTPPTRTTHFARWQKIVGRYGVERGYGGLHLQLHRQEVA</sequence>
<name>A0AA35X888_GEOBA</name>
<dbReference type="EMBL" id="CASHTH010003313">
    <property type="protein sequence ID" value="CAI8043226.1"/>
    <property type="molecule type" value="Genomic_DNA"/>
</dbReference>
<keyword evidence="4" id="KW-1185">Reference proteome</keyword>